<keyword evidence="4 6" id="KW-0274">FAD</keyword>
<evidence type="ECO:0000256" key="4">
    <source>
        <dbReference type="ARBA" id="ARBA00022827"/>
    </source>
</evidence>
<comment type="cofactor">
    <cofactor evidence="1 6">
        <name>FAD</name>
        <dbReference type="ChEBI" id="CHEBI:57692"/>
    </cofactor>
</comment>
<dbReference type="SUPFAM" id="SSF47203">
    <property type="entry name" value="Acyl-CoA dehydrogenase C-terminal domain-like"/>
    <property type="match status" value="1"/>
</dbReference>
<keyword evidence="11" id="KW-1185">Reference proteome</keyword>
<dbReference type="Proteomes" id="UP000249915">
    <property type="component" value="Unassembled WGS sequence"/>
</dbReference>
<proteinExistence type="inferred from homology"/>
<dbReference type="Pfam" id="PF02770">
    <property type="entry name" value="Acyl-CoA_dh_M"/>
    <property type="match status" value="1"/>
</dbReference>
<feature type="domain" description="Acyl-CoA oxidase/dehydrogenase middle" evidence="8">
    <location>
        <begin position="123"/>
        <end position="219"/>
    </location>
</feature>
<dbReference type="EMBL" id="MASW01000002">
    <property type="protein sequence ID" value="PXY27295.1"/>
    <property type="molecule type" value="Genomic_DNA"/>
</dbReference>
<evidence type="ECO:0000313" key="11">
    <source>
        <dbReference type="Proteomes" id="UP000249915"/>
    </source>
</evidence>
<dbReference type="Pfam" id="PF00441">
    <property type="entry name" value="Acyl-CoA_dh_1"/>
    <property type="match status" value="1"/>
</dbReference>
<dbReference type="PIRSF" id="PIRSF016578">
    <property type="entry name" value="HsaA"/>
    <property type="match status" value="1"/>
</dbReference>
<dbReference type="GO" id="GO:0005737">
    <property type="term" value="C:cytoplasm"/>
    <property type="evidence" value="ECO:0007669"/>
    <property type="project" value="TreeGrafter"/>
</dbReference>
<name>A0A2V4B2D1_9PSEU</name>
<evidence type="ECO:0000256" key="1">
    <source>
        <dbReference type="ARBA" id="ARBA00001974"/>
    </source>
</evidence>
<dbReference type="CDD" id="cd00567">
    <property type="entry name" value="ACAD"/>
    <property type="match status" value="1"/>
</dbReference>
<dbReference type="Gene3D" id="1.20.140.10">
    <property type="entry name" value="Butyryl-CoA Dehydrogenase, subunit A, domain 3"/>
    <property type="match status" value="1"/>
</dbReference>
<dbReference type="Gene3D" id="2.40.110.10">
    <property type="entry name" value="Butyryl-CoA Dehydrogenase, subunit A, domain 2"/>
    <property type="match status" value="1"/>
</dbReference>
<dbReference type="InterPro" id="IPR013786">
    <property type="entry name" value="AcylCoA_DH/ox_N"/>
</dbReference>
<keyword evidence="3 6" id="KW-0285">Flavoprotein</keyword>
<dbReference type="FunFam" id="2.40.110.10:FF:000002">
    <property type="entry name" value="Acyl-CoA dehydrogenase fadE12"/>
    <property type="match status" value="1"/>
</dbReference>
<dbReference type="GO" id="GO:0003995">
    <property type="term" value="F:acyl-CoA dehydrogenase activity"/>
    <property type="evidence" value="ECO:0007669"/>
    <property type="project" value="InterPro"/>
</dbReference>
<gene>
    <name evidence="10" type="ORF">BAY60_12655</name>
</gene>
<dbReference type="InterPro" id="IPR046373">
    <property type="entry name" value="Acyl-CoA_Oxase/DH_mid-dom_sf"/>
</dbReference>
<evidence type="ECO:0000256" key="5">
    <source>
        <dbReference type="ARBA" id="ARBA00023002"/>
    </source>
</evidence>
<evidence type="ECO:0000256" key="2">
    <source>
        <dbReference type="ARBA" id="ARBA00009347"/>
    </source>
</evidence>
<keyword evidence="5 6" id="KW-0560">Oxidoreductase</keyword>
<protein>
    <submittedName>
        <fullName evidence="10">Acyl-CoA dehydrogenase</fullName>
    </submittedName>
</protein>
<evidence type="ECO:0000259" key="7">
    <source>
        <dbReference type="Pfam" id="PF00441"/>
    </source>
</evidence>
<evidence type="ECO:0000259" key="8">
    <source>
        <dbReference type="Pfam" id="PF02770"/>
    </source>
</evidence>
<dbReference type="InterPro" id="IPR006089">
    <property type="entry name" value="Acyl-CoA_DH_CS"/>
</dbReference>
<dbReference type="InterPro" id="IPR009100">
    <property type="entry name" value="AcylCoA_DH/oxidase_NM_dom_sf"/>
</dbReference>
<dbReference type="PANTHER" id="PTHR48083">
    <property type="entry name" value="MEDIUM-CHAIN SPECIFIC ACYL-COA DEHYDROGENASE, MITOCHONDRIAL-RELATED"/>
    <property type="match status" value="1"/>
</dbReference>
<comment type="similarity">
    <text evidence="2 6">Belongs to the acyl-CoA dehydrogenase family.</text>
</comment>
<comment type="caution">
    <text evidence="10">The sequence shown here is derived from an EMBL/GenBank/DDBJ whole genome shotgun (WGS) entry which is preliminary data.</text>
</comment>
<accession>A0A2V4B2D1</accession>
<dbReference type="PANTHER" id="PTHR48083:SF1">
    <property type="entry name" value="DEHYDROGENASE, PUTATIVE (AFU_ORTHOLOGUE AFUA_7G06510)-RELATED"/>
    <property type="match status" value="1"/>
</dbReference>
<dbReference type="SUPFAM" id="SSF56645">
    <property type="entry name" value="Acyl-CoA dehydrogenase NM domain-like"/>
    <property type="match status" value="1"/>
</dbReference>
<dbReference type="GO" id="GO:0050660">
    <property type="term" value="F:flavin adenine dinucleotide binding"/>
    <property type="evidence" value="ECO:0007669"/>
    <property type="project" value="InterPro"/>
</dbReference>
<evidence type="ECO:0000256" key="6">
    <source>
        <dbReference type="RuleBase" id="RU362125"/>
    </source>
</evidence>
<dbReference type="FunFam" id="1.20.140.10:FF:000012">
    <property type="entry name" value="Acyl-CoA dehydrogenase fadE12"/>
    <property type="match status" value="1"/>
</dbReference>
<evidence type="ECO:0000259" key="9">
    <source>
        <dbReference type="Pfam" id="PF02771"/>
    </source>
</evidence>
<reference evidence="10 11" key="1">
    <citation type="submission" date="2016-07" db="EMBL/GenBank/DDBJ databases">
        <title>Draft genome sequence of Prauserella muralis DSM 45305, isolated from a mould-covered wall in an indoor environment.</title>
        <authorList>
            <person name="Ruckert C."/>
            <person name="Albersmeier A."/>
            <person name="Jiang C.-L."/>
            <person name="Jiang Y."/>
            <person name="Kalinowski J."/>
            <person name="Schneider O."/>
            <person name="Winkler A."/>
            <person name="Zotchev S.B."/>
        </authorList>
    </citation>
    <scope>NUCLEOTIDE SEQUENCE [LARGE SCALE GENOMIC DNA]</scope>
    <source>
        <strain evidence="10 11">DSM 45305</strain>
    </source>
</reference>
<feature type="domain" description="Acyl-CoA dehydrogenase/oxidase N-terminal" evidence="9">
    <location>
        <begin position="6"/>
        <end position="118"/>
    </location>
</feature>
<dbReference type="InterPro" id="IPR036250">
    <property type="entry name" value="AcylCo_DH-like_C"/>
</dbReference>
<dbReference type="PROSITE" id="PS00073">
    <property type="entry name" value="ACYL_COA_DH_2"/>
    <property type="match status" value="1"/>
</dbReference>
<sequence length="388" mass="42630">MHFELTDDQRRLREAARERAATFTDDYWADCDERGAFPWEFYRAFADDGWLGIAIPESYGGGGLGLLEASLLLEEIAASGAGMNGCSTMHLTIFGLNTIVKHGSAELREEILPRAADGSLHVCFGVTEPDAGTDTTRISTFARRDGDDYVISGRKVWITKAGQSQKMVLIARTTPRAEVTKPTEGMSLFLIDIDSPAVELRPIPKLGRNAVSSYEVFIDELRVPASARVGEEGKGFTYLLDGLNPERILLAHEALGIGRAALRRAVRYANERVVFDRPIGTNQGVAFPLAEAATRLDAAELMARNAAWRYDSGLSCGREANMAKFLCADAGFAAADQAIQTHGGMGYAKEYHVERYFRESRILRLAPVSQEMVLNYVSQHVLGLPKSY</sequence>
<dbReference type="AlphaFoldDB" id="A0A2V4B2D1"/>
<organism evidence="10 11">
    <name type="scientific">Prauserella muralis</name>
    <dbReference type="NCBI Taxonomy" id="588067"/>
    <lineage>
        <taxon>Bacteria</taxon>
        <taxon>Bacillati</taxon>
        <taxon>Actinomycetota</taxon>
        <taxon>Actinomycetes</taxon>
        <taxon>Pseudonocardiales</taxon>
        <taxon>Pseudonocardiaceae</taxon>
        <taxon>Prauserella</taxon>
    </lineage>
</organism>
<dbReference type="InterPro" id="IPR006091">
    <property type="entry name" value="Acyl-CoA_Oxase/DH_mid-dom"/>
</dbReference>
<dbReference type="InterPro" id="IPR037069">
    <property type="entry name" value="AcylCoA_DH/ox_N_sf"/>
</dbReference>
<dbReference type="Pfam" id="PF02771">
    <property type="entry name" value="Acyl-CoA_dh_N"/>
    <property type="match status" value="1"/>
</dbReference>
<evidence type="ECO:0000256" key="3">
    <source>
        <dbReference type="ARBA" id="ARBA00022630"/>
    </source>
</evidence>
<dbReference type="InterPro" id="IPR009075">
    <property type="entry name" value="AcylCo_DH/oxidase_C"/>
</dbReference>
<feature type="domain" description="Acyl-CoA dehydrogenase/oxidase C-terminal" evidence="7">
    <location>
        <begin position="233"/>
        <end position="380"/>
    </location>
</feature>
<dbReference type="InterPro" id="IPR050741">
    <property type="entry name" value="Acyl-CoA_dehydrogenase"/>
</dbReference>
<dbReference type="Gene3D" id="1.10.540.10">
    <property type="entry name" value="Acyl-CoA dehydrogenase/oxidase, N-terminal domain"/>
    <property type="match status" value="1"/>
</dbReference>
<evidence type="ECO:0000313" key="10">
    <source>
        <dbReference type="EMBL" id="PXY27295.1"/>
    </source>
</evidence>
<dbReference type="GO" id="GO:0033539">
    <property type="term" value="P:fatty acid beta-oxidation using acyl-CoA dehydrogenase"/>
    <property type="evidence" value="ECO:0007669"/>
    <property type="project" value="TreeGrafter"/>
</dbReference>
<dbReference type="RefSeq" id="WP_112281299.1">
    <property type="nucleotide sequence ID" value="NZ_MASW01000002.1"/>
</dbReference>
<dbReference type="OrthoDB" id="8876745at2"/>